<protein>
    <submittedName>
        <fullName evidence="1">Uncharacterized protein</fullName>
    </submittedName>
</protein>
<comment type="caution">
    <text evidence="1">The sequence shown here is derived from an EMBL/GenBank/DDBJ whole genome shotgun (WGS) entry which is preliminary data.</text>
</comment>
<gene>
    <name evidence="1" type="ORF">CEP54_014100</name>
</gene>
<accession>A0A428NYD8</accession>
<name>A0A428NYD8_9HYPO</name>
<keyword evidence="2" id="KW-1185">Reference proteome</keyword>
<dbReference type="Proteomes" id="UP000288168">
    <property type="component" value="Unassembled WGS sequence"/>
</dbReference>
<reference evidence="1 2" key="1">
    <citation type="submission" date="2017-06" db="EMBL/GenBank/DDBJ databases">
        <title>Comparative genomic analysis of Ambrosia Fusariam Clade fungi.</title>
        <authorList>
            <person name="Stajich J.E."/>
            <person name="Carrillo J."/>
            <person name="Kijimoto T."/>
            <person name="Eskalen A."/>
            <person name="O'Donnell K."/>
            <person name="Kasson M."/>
        </authorList>
    </citation>
    <scope>NUCLEOTIDE SEQUENCE [LARGE SCALE GENOMIC DNA]</scope>
    <source>
        <strain evidence="1 2">NRRL62584</strain>
    </source>
</reference>
<proteinExistence type="predicted"/>
<dbReference type="AlphaFoldDB" id="A0A428NYD8"/>
<dbReference type="EMBL" id="NKCI01000252">
    <property type="protein sequence ID" value="RSL45863.1"/>
    <property type="molecule type" value="Genomic_DNA"/>
</dbReference>
<organism evidence="1 2">
    <name type="scientific">Fusarium duplospermum</name>
    <dbReference type="NCBI Taxonomy" id="1325734"/>
    <lineage>
        <taxon>Eukaryota</taxon>
        <taxon>Fungi</taxon>
        <taxon>Dikarya</taxon>
        <taxon>Ascomycota</taxon>
        <taxon>Pezizomycotina</taxon>
        <taxon>Sordariomycetes</taxon>
        <taxon>Hypocreomycetidae</taxon>
        <taxon>Hypocreales</taxon>
        <taxon>Nectriaceae</taxon>
        <taxon>Fusarium</taxon>
        <taxon>Fusarium solani species complex</taxon>
    </lineage>
</organism>
<evidence type="ECO:0000313" key="1">
    <source>
        <dbReference type="EMBL" id="RSL45863.1"/>
    </source>
</evidence>
<sequence length="72" mass="8264">MLPFAFNSGMVKREFGAKELLNRSPDWSQEDSFVWRLSRLQLPMIKNTFPTHHSIKASYPNANTVAQVIVTL</sequence>
<evidence type="ECO:0000313" key="2">
    <source>
        <dbReference type="Proteomes" id="UP000288168"/>
    </source>
</evidence>